<dbReference type="InterPro" id="IPR027417">
    <property type="entry name" value="P-loop_NTPase"/>
</dbReference>
<evidence type="ECO:0000313" key="2">
    <source>
        <dbReference type="EMBL" id="MBB3230124.1"/>
    </source>
</evidence>
<dbReference type="SUPFAM" id="SSF52540">
    <property type="entry name" value="P-loop containing nucleoside triphosphate hydrolases"/>
    <property type="match status" value="1"/>
</dbReference>
<dbReference type="AlphaFoldDB" id="A0A7W5HKI0"/>
<comment type="caution">
    <text evidence="2">The sequence shown here is derived from an EMBL/GenBank/DDBJ whole genome shotgun (WGS) entry which is preliminary data.</text>
</comment>
<dbReference type="Proteomes" id="UP000518892">
    <property type="component" value="Unassembled WGS sequence"/>
</dbReference>
<proteinExistence type="predicted"/>
<sequence>MKNSVKDFFSDAEHQDSPLREITDFLEEEYCNEQAGKYSDMRFVGYVLDLGFDNATIITSDPFKKAVGGVPRGSFLIMAPDSLEGMPPHFSLLRVNAAAPTPLSRDVQQTYFELHKKSMPDLDIWTKGELQWGALSADVLGMFFPDPSDAGNIMFSGDVNNIVSAHRYKVYAPTEALLRIIVNGTVRQENQFPIGKLRLTECSLPFANSHPVDTNVCVSTNDFRGFRTAMFGKTRLGKSNVVKIIAQSILETNEDDNSVGQLIFDINGEYANDNPQDGNKSLRSAYPNRCEVYALTPRPNTPSKPLKLNFYEQPDSCISILKTLLEQANQTAQYVRSFSSVQLPSIGDVIALPPGSQRIRAVRRIQMYWAILKKAGFNADEKRLRQLGLTGGGRTSPSHFDPHFNQGVIKAVYGQQGHQPPKTLDELKTHLEQVEQFRQQNKNDPAIQGLFEADDEALLEFFAPTIGGGPRILRPYMMYHDPQAGHFVQQILGYLDGGKTVILDLGNASDEIRQYFSDLLSRAIFSHQEQKFTDNKLAGHFVQLYFEEAHNLFPKEEKDFTGVYARFAKEGAKFHIGMVYSTQSPSTINKELLAQTENFFVAHMSSQGEAEALARLQVQFDGLQRDILKTRTPGYMRMLTFSHRFIIPVQIKKFEATAAGPASGVGQ</sequence>
<keyword evidence="3" id="KW-1185">Reference proteome</keyword>
<gene>
    <name evidence="2" type="ORF">FHR97_000958</name>
</gene>
<dbReference type="RefSeq" id="WP_183382628.1">
    <property type="nucleotide sequence ID" value="NZ_JACHXR010000002.1"/>
</dbReference>
<name>A0A7W5HKI0_9GAMM</name>
<dbReference type="PANTHER" id="PTHR42957">
    <property type="entry name" value="HELICASE MJ1565-RELATED"/>
    <property type="match status" value="1"/>
</dbReference>
<dbReference type="Pfam" id="PF01935">
    <property type="entry name" value="DUF87"/>
    <property type="match status" value="1"/>
</dbReference>
<dbReference type="Gene3D" id="3.40.50.300">
    <property type="entry name" value="P-loop containing nucleotide triphosphate hydrolases"/>
    <property type="match status" value="2"/>
</dbReference>
<dbReference type="EMBL" id="JACHXR010000002">
    <property type="protein sequence ID" value="MBB3230124.1"/>
    <property type="molecule type" value="Genomic_DNA"/>
</dbReference>
<evidence type="ECO:0000313" key="3">
    <source>
        <dbReference type="Proteomes" id="UP000518892"/>
    </source>
</evidence>
<protein>
    <recommendedName>
        <fullName evidence="1">Helicase HerA central domain-containing protein</fullName>
    </recommendedName>
</protein>
<evidence type="ECO:0000259" key="1">
    <source>
        <dbReference type="Pfam" id="PF01935"/>
    </source>
</evidence>
<reference evidence="2 3" key="1">
    <citation type="submission" date="2020-08" db="EMBL/GenBank/DDBJ databases">
        <title>Genomic Encyclopedia of Type Strains, Phase III (KMG-III): the genomes of soil and plant-associated and newly described type strains.</title>
        <authorList>
            <person name="Whitman W."/>
        </authorList>
    </citation>
    <scope>NUCLEOTIDE SEQUENCE [LARGE SCALE GENOMIC DNA]</scope>
    <source>
        <strain evidence="2 3">CECT 7744</strain>
    </source>
</reference>
<feature type="domain" description="Helicase HerA central" evidence="1">
    <location>
        <begin position="214"/>
        <end position="325"/>
    </location>
</feature>
<organism evidence="2 3">
    <name type="scientific">Halomonas stenophila</name>
    <dbReference type="NCBI Taxonomy" id="795312"/>
    <lineage>
        <taxon>Bacteria</taxon>
        <taxon>Pseudomonadati</taxon>
        <taxon>Pseudomonadota</taxon>
        <taxon>Gammaproteobacteria</taxon>
        <taxon>Oceanospirillales</taxon>
        <taxon>Halomonadaceae</taxon>
        <taxon>Halomonas</taxon>
    </lineage>
</organism>
<dbReference type="InterPro" id="IPR002789">
    <property type="entry name" value="HerA_central"/>
</dbReference>
<accession>A0A7W5HKI0</accession>
<dbReference type="PANTHER" id="PTHR42957:SF1">
    <property type="entry name" value="HELICASE MJ1565-RELATED"/>
    <property type="match status" value="1"/>
</dbReference>
<dbReference type="InterPro" id="IPR008571">
    <property type="entry name" value="HerA-like"/>
</dbReference>